<dbReference type="GO" id="GO:0003677">
    <property type="term" value="F:DNA binding"/>
    <property type="evidence" value="ECO:0007669"/>
    <property type="project" value="UniProtKB-UniRule"/>
</dbReference>
<dbReference type="GO" id="GO:0045892">
    <property type="term" value="P:negative regulation of DNA-templated transcription"/>
    <property type="evidence" value="ECO:0007669"/>
    <property type="project" value="UniProtKB-ARBA"/>
</dbReference>
<dbReference type="Proteomes" id="UP000064715">
    <property type="component" value="Unassembled WGS sequence"/>
</dbReference>
<sequence length="239" mass="26988">MARKKKEEAQQTRQQLIEAAIGQFATRGVASTTLTDIADAARVTRGAIYWHFTSKSEIFNAIWEQQLPLRDIIRDRLSLSESDDPLLMLREQFITALQYIAHEPRQCALLQILYHKCEFSSDMISESEIRKRIGFNYETLRIALEACISRKIISSKVNVDLTLIVFHGFFSGIIKNWLMNNDSFNLYQQAPALVDSILATLPVIRVSPHDDVYSSAPGNISPRAQSASMVCALTGLPNR</sequence>
<dbReference type="PRINTS" id="PR00455">
    <property type="entry name" value="HTHTETR"/>
</dbReference>
<evidence type="ECO:0000256" key="2">
    <source>
        <dbReference type="ARBA" id="ARBA00023015"/>
    </source>
</evidence>
<keyword evidence="4" id="KW-0804">Transcription</keyword>
<dbReference type="SUPFAM" id="SSF46689">
    <property type="entry name" value="Homeodomain-like"/>
    <property type="match status" value="1"/>
</dbReference>
<evidence type="ECO:0000256" key="1">
    <source>
        <dbReference type="ARBA" id="ARBA00022491"/>
    </source>
</evidence>
<dbReference type="InterPro" id="IPR013572">
    <property type="entry name" value="Tscrpt_reg_MAATS_C"/>
</dbReference>
<dbReference type="Pfam" id="PF00440">
    <property type="entry name" value="TetR_N"/>
    <property type="match status" value="1"/>
</dbReference>
<evidence type="ECO:0000256" key="5">
    <source>
        <dbReference type="PROSITE-ProRule" id="PRU00335"/>
    </source>
</evidence>
<keyword evidence="1" id="KW-0678">Repressor</keyword>
<evidence type="ECO:0000313" key="8">
    <source>
        <dbReference type="Proteomes" id="UP000064715"/>
    </source>
</evidence>
<organism evidence="7 8">
    <name type="scientific">Enterobacter genomosp. O</name>
    <dbReference type="NCBI Taxonomy" id="2364150"/>
    <lineage>
        <taxon>Bacteria</taxon>
        <taxon>Pseudomonadati</taxon>
        <taxon>Pseudomonadota</taxon>
        <taxon>Gammaproteobacteria</taxon>
        <taxon>Enterobacterales</taxon>
        <taxon>Enterobacteriaceae</taxon>
        <taxon>Enterobacter</taxon>
        <taxon>Enterobacter cloacae complex</taxon>
        <taxon>Enterobacter cloacae complex clade O</taxon>
    </lineage>
</organism>
<dbReference type="InterPro" id="IPR023772">
    <property type="entry name" value="DNA-bd_HTH_TetR-type_CS"/>
</dbReference>
<dbReference type="InterPro" id="IPR036271">
    <property type="entry name" value="Tet_transcr_reg_TetR-rel_C_sf"/>
</dbReference>
<evidence type="ECO:0000256" key="3">
    <source>
        <dbReference type="ARBA" id="ARBA00023125"/>
    </source>
</evidence>
<protein>
    <submittedName>
        <fullName evidence="7">Transcriptional regulator</fullName>
    </submittedName>
</protein>
<evidence type="ECO:0000256" key="4">
    <source>
        <dbReference type="ARBA" id="ARBA00023163"/>
    </source>
</evidence>
<dbReference type="PANTHER" id="PTHR43479">
    <property type="entry name" value="ACREF/ENVCD OPERON REPRESSOR-RELATED"/>
    <property type="match status" value="1"/>
</dbReference>
<dbReference type="GO" id="GO:0003700">
    <property type="term" value="F:DNA-binding transcription factor activity"/>
    <property type="evidence" value="ECO:0007669"/>
    <property type="project" value="UniProtKB-ARBA"/>
</dbReference>
<dbReference type="SUPFAM" id="SSF48498">
    <property type="entry name" value="Tetracyclin repressor-like, C-terminal domain"/>
    <property type="match status" value="1"/>
</dbReference>
<accession>A0A0X4EHY6</accession>
<dbReference type="RefSeq" id="WP_059312130.1">
    <property type="nucleotide sequence ID" value="NZ_LRCR01000034.1"/>
</dbReference>
<dbReference type="OrthoDB" id="5816932at2"/>
<dbReference type="PROSITE" id="PS01081">
    <property type="entry name" value="HTH_TETR_1"/>
    <property type="match status" value="1"/>
</dbReference>
<dbReference type="PANTHER" id="PTHR43479:SF11">
    <property type="entry name" value="ACREF_ENVCD OPERON REPRESSOR-RELATED"/>
    <property type="match status" value="1"/>
</dbReference>
<dbReference type="GO" id="GO:0009410">
    <property type="term" value="P:response to xenobiotic stimulus"/>
    <property type="evidence" value="ECO:0007669"/>
    <property type="project" value="UniProtKB-ARBA"/>
</dbReference>
<dbReference type="NCBIfam" id="NF007430">
    <property type="entry name" value="PRK09975.1"/>
    <property type="match status" value="1"/>
</dbReference>
<gene>
    <name evidence="7" type="ORF">AWI28_00905</name>
</gene>
<dbReference type="InterPro" id="IPR009057">
    <property type="entry name" value="Homeodomain-like_sf"/>
</dbReference>
<dbReference type="Gene3D" id="1.10.357.10">
    <property type="entry name" value="Tetracycline Repressor, domain 2"/>
    <property type="match status" value="1"/>
</dbReference>
<keyword evidence="3 5" id="KW-0238">DNA-binding</keyword>
<dbReference type="PROSITE" id="PS50977">
    <property type="entry name" value="HTH_TETR_2"/>
    <property type="match status" value="1"/>
</dbReference>
<feature type="domain" description="HTH tetR-type" evidence="6">
    <location>
        <begin position="10"/>
        <end position="70"/>
    </location>
</feature>
<name>A0A0X4EHY6_9ENTR</name>
<dbReference type="Pfam" id="PF08361">
    <property type="entry name" value="TetR_C_2"/>
    <property type="match status" value="1"/>
</dbReference>
<reference evidence="8" key="1">
    <citation type="submission" date="2016-01" db="EMBL/GenBank/DDBJ databases">
        <title>WGS of SAMN04407783.</title>
        <authorList>
            <person name="Adams M."/>
            <person name="Sutton G."/>
            <person name="Nelson K."/>
            <person name="Thaden J."/>
            <person name="Fowler V."/>
            <person name="Mccorrison J."/>
            <person name="Sanka R."/>
            <person name="Brinkac L."/>
            <person name="Nierman W."/>
        </authorList>
    </citation>
    <scope>NUCLEOTIDE SEQUENCE [LARGE SCALE GENOMIC DNA]</scope>
    <source>
        <strain evidence="8">GN04363</strain>
    </source>
</reference>
<evidence type="ECO:0000313" key="7">
    <source>
        <dbReference type="EMBL" id="KUQ81369.1"/>
    </source>
</evidence>
<comment type="caution">
    <text evidence="7">The sequence shown here is derived from an EMBL/GenBank/DDBJ whole genome shotgun (WGS) entry which is preliminary data.</text>
</comment>
<dbReference type="AlphaFoldDB" id="A0A0X4EHY6"/>
<evidence type="ECO:0000259" key="6">
    <source>
        <dbReference type="PROSITE" id="PS50977"/>
    </source>
</evidence>
<dbReference type="FunFam" id="1.10.357.10:FF:000003">
    <property type="entry name" value="HTH-type transcriptional regulator AcrR"/>
    <property type="match status" value="1"/>
</dbReference>
<dbReference type="InterPro" id="IPR050624">
    <property type="entry name" value="HTH-type_Tx_Regulator"/>
</dbReference>
<dbReference type="InterPro" id="IPR001647">
    <property type="entry name" value="HTH_TetR"/>
</dbReference>
<dbReference type="EMBL" id="LRCR01000034">
    <property type="protein sequence ID" value="KUQ81369.1"/>
    <property type="molecule type" value="Genomic_DNA"/>
</dbReference>
<keyword evidence="8" id="KW-1185">Reference proteome</keyword>
<proteinExistence type="predicted"/>
<feature type="DNA-binding region" description="H-T-H motif" evidence="5">
    <location>
        <begin position="33"/>
        <end position="52"/>
    </location>
</feature>
<keyword evidence="2" id="KW-0805">Transcription regulation</keyword>